<evidence type="ECO:0000313" key="2">
    <source>
        <dbReference type="Proteomes" id="UP000031473"/>
    </source>
</evidence>
<dbReference type="STRING" id="266749.SAMN05421876_12025"/>
<dbReference type="OrthoDB" id="1411058at2"/>
<keyword evidence="2" id="KW-1185">Reference proteome</keyword>
<organism evidence="1 2">
    <name type="scientific">Kaistella jeonii</name>
    <dbReference type="NCBI Taxonomy" id="266749"/>
    <lineage>
        <taxon>Bacteria</taxon>
        <taxon>Pseudomonadati</taxon>
        <taxon>Bacteroidota</taxon>
        <taxon>Flavobacteriia</taxon>
        <taxon>Flavobacteriales</taxon>
        <taxon>Weeksellaceae</taxon>
        <taxon>Chryseobacterium group</taxon>
        <taxon>Kaistella</taxon>
    </lineage>
</organism>
<dbReference type="AlphaFoldDB" id="A0A0C1F0I5"/>
<protein>
    <recommendedName>
        <fullName evidence="3">Type VI secretion, VasB, ImpH, VC_A0111</fullName>
    </recommendedName>
</protein>
<name>A0A0C1F0I5_9FLAO</name>
<evidence type="ECO:0000313" key="1">
    <source>
        <dbReference type="EMBL" id="KIA85483.1"/>
    </source>
</evidence>
<dbReference type="RefSeq" id="WP_039354886.1">
    <property type="nucleotide sequence ID" value="NZ_FOLA01000020.1"/>
</dbReference>
<comment type="caution">
    <text evidence="1">The sequence shown here is derived from an EMBL/GenBank/DDBJ whole genome shotgun (WGS) entry which is preliminary data.</text>
</comment>
<dbReference type="EMBL" id="JSYL01000018">
    <property type="protein sequence ID" value="KIA85483.1"/>
    <property type="molecule type" value="Genomic_DNA"/>
</dbReference>
<dbReference type="Proteomes" id="UP000031473">
    <property type="component" value="Unassembled WGS sequence"/>
</dbReference>
<accession>A0A0C1F0I5</accession>
<evidence type="ECO:0008006" key="3">
    <source>
        <dbReference type="Google" id="ProtNLM"/>
    </source>
</evidence>
<proteinExistence type="predicted"/>
<reference evidence="1 2" key="1">
    <citation type="submission" date="2014-10" db="EMBL/GenBank/DDBJ databases">
        <title>Kaistella jeonii genome.</title>
        <authorList>
            <person name="Clayton J.T."/>
            <person name="Newman J.D."/>
        </authorList>
    </citation>
    <scope>NUCLEOTIDE SEQUENCE [LARGE SCALE GENOMIC DNA]</scope>
    <source>
        <strain evidence="1 2">DSM 17048</strain>
    </source>
</reference>
<sequence length="314" mass="37047">MKKDTTYLAQLDYNTLGTDFKVEVVAANLLKYYDENSNIFIKRTGINDRPYLKDLKKVYFSNYGLDEETIIMETYRESLYDYLPEGLFHPPTLGNYNKGVENVVKEIRRQKEVEENARNFFQPFELEIFHTEILALLKESEYSIADKSDVLTKTLAELWPLIKDLDRNTAHIFFYIIPFLHEFRGNVEWIESFLSAFLKLNVNITFVPNSIESFEDKTDMMVLGKAKLGISLIPNGKHMDGERNWKVNIGPIQYEQIYKFIPGHPFRELLLKIYDYLFPLSVKIFEDFITEKNERSFYLNETENTSRLSYSTFI</sequence>
<gene>
    <name evidence="1" type="ORF">OA86_14665</name>
</gene>